<evidence type="ECO:0000313" key="2">
    <source>
        <dbReference type="Proteomes" id="UP001597112"/>
    </source>
</evidence>
<proteinExistence type="predicted"/>
<dbReference type="PROSITE" id="PS51257">
    <property type="entry name" value="PROKAR_LIPOPROTEIN"/>
    <property type="match status" value="1"/>
</dbReference>
<name>A0ABW3K5A8_9BACT</name>
<sequence>MQKQCRFNKGLFAVILILGVLACSDLIEESIEDKVVVIVTPTDRTISTNYTQTFWWEELKYALNYRLQIVYNKFDSAAEFRLDTLLSTNKFSITLKPAKYQWRVEAINGSSKTAIETIQSLRIDSASIEGQDILLTSPGNGAITKDTDFNFQWEALPGATDYRFQLYYSSNNTIVLDSTVRTETSFNYVIERDSVYYWTVTAKRKDVYSNPSEAWKFTLDRESPDSVKLVSPLSGANVSSPVTLSWSGPSDPGLAYYEIYIFKGSTGTPFSDKYNPYKTANDASSLKKSFTFTEGSLNDRILWKVRAVDKAGNKSSGEKTRTFIIN</sequence>
<dbReference type="SUPFAM" id="SSF49265">
    <property type="entry name" value="Fibronectin type III"/>
    <property type="match status" value="1"/>
</dbReference>
<gene>
    <name evidence="1" type="ORF">ACFQ21_18450</name>
</gene>
<protein>
    <recommendedName>
        <fullName evidence="3">Fibronectin type-III domain-containing protein</fullName>
    </recommendedName>
</protein>
<dbReference type="InterPro" id="IPR013783">
    <property type="entry name" value="Ig-like_fold"/>
</dbReference>
<organism evidence="1 2">
    <name type="scientific">Ohtaekwangia kribbensis</name>
    <dbReference type="NCBI Taxonomy" id="688913"/>
    <lineage>
        <taxon>Bacteria</taxon>
        <taxon>Pseudomonadati</taxon>
        <taxon>Bacteroidota</taxon>
        <taxon>Cytophagia</taxon>
        <taxon>Cytophagales</taxon>
        <taxon>Fulvivirgaceae</taxon>
        <taxon>Ohtaekwangia</taxon>
    </lineage>
</organism>
<dbReference type="InterPro" id="IPR036116">
    <property type="entry name" value="FN3_sf"/>
</dbReference>
<accession>A0ABW3K5A8</accession>
<evidence type="ECO:0000313" key="1">
    <source>
        <dbReference type="EMBL" id="MFD1001317.1"/>
    </source>
</evidence>
<dbReference type="Proteomes" id="UP001597112">
    <property type="component" value="Unassembled WGS sequence"/>
</dbReference>
<reference evidence="2" key="1">
    <citation type="journal article" date="2019" name="Int. J. Syst. Evol. Microbiol.">
        <title>The Global Catalogue of Microorganisms (GCM) 10K type strain sequencing project: providing services to taxonomists for standard genome sequencing and annotation.</title>
        <authorList>
            <consortium name="The Broad Institute Genomics Platform"/>
            <consortium name="The Broad Institute Genome Sequencing Center for Infectious Disease"/>
            <person name="Wu L."/>
            <person name="Ma J."/>
        </authorList>
    </citation>
    <scope>NUCLEOTIDE SEQUENCE [LARGE SCALE GENOMIC DNA]</scope>
    <source>
        <strain evidence="2">CCUG 58938</strain>
    </source>
</reference>
<dbReference type="Gene3D" id="2.60.40.10">
    <property type="entry name" value="Immunoglobulins"/>
    <property type="match status" value="3"/>
</dbReference>
<dbReference type="RefSeq" id="WP_377580893.1">
    <property type="nucleotide sequence ID" value="NZ_JBHTKA010000007.1"/>
</dbReference>
<dbReference type="EMBL" id="JBHTKA010000007">
    <property type="protein sequence ID" value="MFD1001317.1"/>
    <property type="molecule type" value="Genomic_DNA"/>
</dbReference>
<evidence type="ECO:0008006" key="3">
    <source>
        <dbReference type="Google" id="ProtNLM"/>
    </source>
</evidence>
<comment type="caution">
    <text evidence="1">The sequence shown here is derived from an EMBL/GenBank/DDBJ whole genome shotgun (WGS) entry which is preliminary data.</text>
</comment>
<keyword evidence="2" id="KW-1185">Reference proteome</keyword>